<evidence type="ECO:0000313" key="4">
    <source>
        <dbReference type="EMBL" id="VZO37929.1"/>
    </source>
</evidence>
<dbReference type="AlphaFoldDB" id="A0A7M4DL37"/>
<dbReference type="Pfam" id="PF14258">
    <property type="entry name" value="DUF4350"/>
    <property type="match status" value="1"/>
</dbReference>
<keyword evidence="2" id="KW-0472">Membrane</keyword>
<evidence type="ECO:0000313" key="5">
    <source>
        <dbReference type="Proteomes" id="UP000419743"/>
    </source>
</evidence>
<keyword evidence="5" id="KW-1185">Reference proteome</keyword>
<gene>
    <name evidence="4" type="ORF">HALOF300_02852</name>
</gene>
<accession>A0A7M4DL37</accession>
<feature type="domain" description="DUF4350" evidence="3">
    <location>
        <begin position="76"/>
        <end position="244"/>
    </location>
</feature>
<comment type="caution">
    <text evidence="4">The sequence shown here is derived from an EMBL/GenBank/DDBJ whole genome shotgun (WGS) entry which is preliminary data.</text>
</comment>
<organism evidence="4 5">
    <name type="scientific">Occultella aeris</name>
    <dbReference type="NCBI Taxonomy" id="2761496"/>
    <lineage>
        <taxon>Bacteria</taxon>
        <taxon>Bacillati</taxon>
        <taxon>Actinomycetota</taxon>
        <taxon>Actinomycetes</taxon>
        <taxon>Micrococcales</taxon>
        <taxon>Ruaniaceae</taxon>
        <taxon>Occultella</taxon>
    </lineage>
</organism>
<reference evidence="4 5" key="1">
    <citation type="submission" date="2019-11" db="EMBL/GenBank/DDBJ databases">
        <authorList>
            <person name="Criscuolo A."/>
        </authorList>
    </citation>
    <scope>NUCLEOTIDE SEQUENCE [LARGE SCALE GENOMIC DNA]</scope>
    <source>
        <strain evidence="4">CIP111667</strain>
    </source>
</reference>
<name>A0A7M4DL37_9MICO</name>
<dbReference type="Proteomes" id="UP000419743">
    <property type="component" value="Unassembled WGS sequence"/>
</dbReference>
<dbReference type="EMBL" id="CACRYJ010000042">
    <property type="protein sequence ID" value="VZO37929.1"/>
    <property type="molecule type" value="Genomic_DNA"/>
</dbReference>
<dbReference type="RefSeq" id="WP_156741576.1">
    <property type="nucleotide sequence ID" value="NZ_CACRYJ010000042.1"/>
</dbReference>
<evidence type="ECO:0000259" key="3">
    <source>
        <dbReference type="Pfam" id="PF14258"/>
    </source>
</evidence>
<sequence>MSGTTTDPGAPAAGAPGPSIVARGRRVDAPEPADSAPERTNRRTVIVIVVAVVVLILAAVALGRGGQSRSDIPLAPNNPAPEGARAAAQILGEHGVDVTLATRTSAVLAQDAADTTLVIVGADELNSDQMTALADTQADVVLLGLGYASFEDLTWAVQVESGGTQAARSAECTDPDAEAAGTIDTAGPGISGLSRVEICFPFEDGAGAYAVWQEEGRTWRALPNGFPASNEGLALEGNAALVLRALGQHEQLLWYVPDPNDPFTLDDGGATAPQTFFLPDAVVYQLLVVALAVVIWRGRRLGRVVVEPLPVVVRAAETTRGRGRLYRRAGAHAHAGAALRAGTLARVGARIGLPTSANPDQVIDSLVRATGRSPDELEHLLYGPPPTDDASLVALTQALDTMESEVHRA</sequence>
<protein>
    <recommendedName>
        <fullName evidence="3">DUF4350 domain-containing protein</fullName>
    </recommendedName>
</protein>
<dbReference type="InterPro" id="IPR025646">
    <property type="entry name" value="DUF4350"/>
</dbReference>
<keyword evidence="2" id="KW-0812">Transmembrane</keyword>
<feature type="transmembrane region" description="Helical" evidence="2">
    <location>
        <begin position="45"/>
        <end position="63"/>
    </location>
</feature>
<evidence type="ECO:0000256" key="1">
    <source>
        <dbReference type="SAM" id="MobiDB-lite"/>
    </source>
</evidence>
<feature type="region of interest" description="Disordered" evidence="1">
    <location>
        <begin position="1"/>
        <end position="38"/>
    </location>
</feature>
<feature type="compositionally biased region" description="Low complexity" evidence="1">
    <location>
        <begin position="1"/>
        <end position="18"/>
    </location>
</feature>
<proteinExistence type="predicted"/>
<keyword evidence="2" id="KW-1133">Transmembrane helix</keyword>
<evidence type="ECO:0000256" key="2">
    <source>
        <dbReference type="SAM" id="Phobius"/>
    </source>
</evidence>